<evidence type="ECO:0000256" key="8">
    <source>
        <dbReference type="RuleBase" id="RU363032"/>
    </source>
</evidence>
<organism evidence="10 11">
    <name type="scientific">Siminovitchia terrae</name>
    <name type="common">Bacillus terrae</name>
    <dbReference type="NCBI Taxonomy" id="1914933"/>
    <lineage>
        <taxon>Bacteria</taxon>
        <taxon>Bacillati</taxon>
        <taxon>Bacillota</taxon>
        <taxon>Bacilli</taxon>
        <taxon>Bacillales</taxon>
        <taxon>Bacillaceae</taxon>
        <taxon>Siminovitchia</taxon>
    </lineage>
</organism>
<gene>
    <name evidence="10" type="ORF">D5F11_001520</name>
</gene>
<evidence type="ECO:0000256" key="2">
    <source>
        <dbReference type="ARBA" id="ARBA00007069"/>
    </source>
</evidence>
<evidence type="ECO:0000313" key="11">
    <source>
        <dbReference type="Proteomes" id="UP000287296"/>
    </source>
</evidence>
<dbReference type="EMBL" id="QYTW02000001">
    <property type="protein sequence ID" value="RST61582.1"/>
    <property type="molecule type" value="Genomic_DNA"/>
</dbReference>
<dbReference type="GO" id="GO:0055085">
    <property type="term" value="P:transmembrane transport"/>
    <property type="evidence" value="ECO:0007669"/>
    <property type="project" value="InterPro"/>
</dbReference>
<feature type="transmembrane region" description="Helical" evidence="8">
    <location>
        <begin position="231"/>
        <end position="250"/>
    </location>
</feature>
<feature type="transmembrane region" description="Helical" evidence="8">
    <location>
        <begin position="203"/>
        <end position="224"/>
    </location>
</feature>
<dbReference type="Pfam" id="PF00528">
    <property type="entry name" value="BPD_transp_1"/>
    <property type="match status" value="1"/>
</dbReference>
<dbReference type="InterPro" id="IPR035906">
    <property type="entry name" value="MetI-like_sf"/>
</dbReference>
<feature type="transmembrane region" description="Helical" evidence="8">
    <location>
        <begin position="132"/>
        <end position="153"/>
    </location>
</feature>
<keyword evidence="3 8" id="KW-0813">Transport</keyword>
<evidence type="ECO:0000256" key="7">
    <source>
        <dbReference type="ARBA" id="ARBA00023136"/>
    </source>
</evidence>
<dbReference type="RefSeq" id="WP_120118649.1">
    <property type="nucleotide sequence ID" value="NZ_QYTW02000001.1"/>
</dbReference>
<dbReference type="SUPFAM" id="SSF161098">
    <property type="entry name" value="MetI-like"/>
    <property type="match status" value="1"/>
</dbReference>
<proteinExistence type="inferred from homology"/>
<feature type="transmembrane region" description="Helical" evidence="8">
    <location>
        <begin position="100"/>
        <end position="126"/>
    </location>
</feature>
<dbReference type="Gene3D" id="1.10.3720.10">
    <property type="entry name" value="MetI-like"/>
    <property type="match status" value="1"/>
</dbReference>
<keyword evidence="5 8" id="KW-0812">Transmembrane</keyword>
<feature type="transmembrane region" description="Helical" evidence="8">
    <location>
        <begin position="12"/>
        <end position="32"/>
    </location>
</feature>
<dbReference type="InterPro" id="IPR051789">
    <property type="entry name" value="Bact_Polyamine_Transport"/>
</dbReference>
<protein>
    <submittedName>
        <fullName evidence="10">ABC transporter permease subunit</fullName>
    </submittedName>
</protein>
<name>A0A429XDZ9_SIMTE</name>
<keyword evidence="7 8" id="KW-0472">Membrane</keyword>
<evidence type="ECO:0000256" key="5">
    <source>
        <dbReference type="ARBA" id="ARBA00022692"/>
    </source>
</evidence>
<dbReference type="PROSITE" id="PS50928">
    <property type="entry name" value="ABC_TM1"/>
    <property type="match status" value="1"/>
</dbReference>
<evidence type="ECO:0000256" key="1">
    <source>
        <dbReference type="ARBA" id="ARBA00004651"/>
    </source>
</evidence>
<evidence type="ECO:0000256" key="6">
    <source>
        <dbReference type="ARBA" id="ARBA00022989"/>
    </source>
</evidence>
<dbReference type="Proteomes" id="UP000287296">
    <property type="component" value="Unassembled WGS sequence"/>
</dbReference>
<evidence type="ECO:0000313" key="10">
    <source>
        <dbReference type="EMBL" id="RST61582.1"/>
    </source>
</evidence>
<dbReference type="CDD" id="cd06261">
    <property type="entry name" value="TM_PBP2"/>
    <property type="match status" value="1"/>
</dbReference>
<evidence type="ECO:0000259" key="9">
    <source>
        <dbReference type="PROSITE" id="PS50928"/>
    </source>
</evidence>
<feature type="transmembrane region" description="Helical" evidence="8">
    <location>
        <begin position="174"/>
        <end position="197"/>
    </location>
</feature>
<keyword evidence="6 8" id="KW-1133">Transmembrane helix</keyword>
<feature type="domain" description="ABC transmembrane type-1" evidence="9">
    <location>
        <begin position="62"/>
        <end position="250"/>
    </location>
</feature>
<comment type="similarity">
    <text evidence="2">Belongs to the binding-protein-dependent transport system permease family. CysTW subfamily.</text>
</comment>
<feature type="transmembrane region" description="Helical" evidence="8">
    <location>
        <begin position="58"/>
        <end position="88"/>
    </location>
</feature>
<dbReference type="PANTHER" id="PTHR43848">
    <property type="entry name" value="PUTRESCINE TRANSPORT SYSTEM PERMEASE PROTEIN POTI"/>
    <property type="match status" value="1"/>
</dbReference>
<dbReference type="InterPro" id="IPR000515">
    <property type="entry name" value="MetI-like"/>
</dbReference>
<dbReference type="GO" id="GO:0005886">
    <property type="term" value="C:plasma membrane"/>
    <property type="evidence" value="ECO:0007669"/>
    <property type="project" value="UniProtKB-SubCell"/>
</dbReference>
<dbReference type="OrthoDB" id="9782004at2"/>
<dbReference type="AlphaFoldDB" id="A0A429XDZ9"/>
<dbReference type="PANTHER" id="PTHR43848:SF2">
    <property type="entry name" value="PUTRESCINE TRANSPORT SYSTEM PERMEASE PROTEIN POTI"/>
    <property type="match status" value="1"/>
</dbReference>
<reference evidence="10 11" key="1">
    <citation type="submission" date="2018-12" db="EMBL/GenBank/DDBJ databases">
        <authorList>
            <person name="Sun L."/>
            <person name="Chen Z."/>
        </authorList>
    </citation>
    <scope>NUCLEOTIDE SEQUENCE [LARGE SCALE GENOMIC DNA]</scope>
    <source>
        <strain evidence="10 11">LMG 29736</strain>
    </source>
</reference>
<comment type="caution">
    <text evidence="10">The sequence shown here is derived from an EMBL/GenBank/DDBJ whole genome shotgun (WGS) entry which is preliminary data.</text>
</comment>
<evidence type="ECO:0000256" key="4">
    <source>
        <dbReference type="ARBA" id="ARBA00022475"/>
    </source>
</evidence>
<keyword evidence="4" id="KW-1003">Cell membrane</keyword>
<sequence length="262" mass="28923">MKAKTKKLLGTWSVLVYLFFYIPILVLIVYSFNDSKISTSWNGFTFDWYQKLATNDALIVSIVNSLFVASISTFFSLIIGTCAALALNRYNFPGKKYIDLLFYVPIVIPPIIIGVSMLVLFAWLHVSLGLSTVIPGHVVLSTSFVTLLVLTRLHGFDNSLEEAAKDLGANGWQTFWKVTFPLIFPSIIAGGLLSFTISIDEFVIAFFTTGPGSNTLPVMIYSIVRTGITPEINALSTIMIIVTVIVVFLGEKWRGSLGDEQS</sequence>
<evidence type="ECO:0000256" key="3">
    <source>
        <dbReference type="ARBA" id="ARBA00022448"/>
    </source>
</evidence>
<comment type="subcellular location">
    <subcellularLocation>
        <location evidence="1 8">Cell membrane</location>
        <topology evidence="1 8">Multi-pass membrane protein</topology>
    </subcellularLocation>
</comment>
<accession>A0A429XDZ9</accession>